<dbReference type="CDD" id="cd01129">
    <property type="entry name" value="PulE-GspE-like"/>
    <property type="match status" value="1"/>
</dbReference>
<evidence type="ECO:0000313" key="5">
    <source>
        <dbReference type="EMBL" id="VVE20784.1"/>
    </source>
</evidence>
<dbReference type="Pfam" id="PF00437">
    <property type="entry name" value="T2SSE"/>
    <property type="match status" value="1"/>
</dbReference>
<accession>A0A5E4WAW2</accession>
<protein>
    <submittedName>
        <fullName evidence="5">Type II secretion system protein E</fullName>
    </submittedName>
</protein>
<sequence length="557" mass="60007">MSFFVGVGEDTDNSGMEVDRDIDGITGGNVSGASNTFGLLKTWQNEAAQAGISLAEYLEDALRSDPNRLDEVAACLGLKAVGPAELMAAQSSWGLLPLPDALAMRVAPIELSGQAYLVLADPFSRETRARLQRRHLPGAVVFAISVPGAVDDYLRAVESTERVMDEAVYVGEQTDSLAQAVESITLSSIAQDESPIIRLVNMTLYDALQSRASDIHLEASVTGMLIRYRVDGVMRIIRPVAGDLVASQVMSRLKVLASLDIAEKRVPQDGRFKVVLQGREIDLRVSIMPGVHGENAVLRILDKSQRGRELTLQTLGFDDHAIERIRALIRRPHGLTLVTGPTGSGKSTTLYGALAEINNGDEKLITIEDPVEYELPGVLQIPVNEKKGLTFARGLRSILRHDPDTILVGEIRDEDTASIAVQSALTGHRVLSSVHANDAFSLIDRFLYMGVEASTFLEALNGVVCQRLVRRVCEACHGGGDGCETCGGSGFHGRIALAEVVTMDTALRSALIDGGARAREDALLHSAGYRSLRQNALSLIDAGLTTHQEVKRAIDMG</sequence>
<gene>
    <name evidence="5" type="ORF">PCO31010_03150</name>
</gene>
<dbReference type="EMBL" id="CABPSA010000005">
    <property type="protein sequence ID" value="VVE20784.1"/>
    <property type="molecule type" value="Genomic_DNA"/>
</dbReference>
<keyword evidence="2" id="KW-0547">Nucleotide-binding</keyword>
<dbReference type="PANTHER" id="PTHR30258:SF1">
    <property type="entry name" value="PROTEIN TRANSPORT PROTEIN HOFB HOMOLOG"/>
    <property type="match status" value="1"/>
</dbReference>
<feature type="domain" description="Bacterial type II secretion system protein E" evidence="4">
    <location>
        <begin position="399"/>
        <end position="413"/>
    </location>
</feature>
<evidence type="ECO:0000256" key="1">
    <source>
        <dbReference type="ARBA" id="ARBA00006611"/>
    </source>
</evidence>
<name>A0A5E4WAW2_9BURK</name>
<dbReference type="PANTHER" id="PTHR30258">
    <property type="entry name" value="TYPE II SECRETION SYSTEM PROTEIN GSPE-RELATED"/>
    <property type="match status" value="1"/>
</dbReference>
<proteinExistence type="inferred from homology"/>
<dbReference type="Gene3D" id="3.40.50.300">
    <property type="entry name" value="P-loop containing nucleotide triphosphate hydrolases"/>
    <property type="match status" value="1"/>
</dbReference>
<reference evidence="5 6" key="1">
    <citation type="submission" date="2019-08" db="EMBL/GenBank/DDBJ databases">
        <authorList>
            <person name="Peeters C."/>
        </authorList>
    </citation>
    <scope>NUCLEOTIDE SEQUENCE [LARGE SCALE GENOMIC DNA]</scope>
    <source>
        <strain evidence="5 6">LMG 31010</strain>
    </source>
</reference>
<dbReference type="Proteomes" id="UP000343335">
    <property type="component" value="Unassembled WGS sequence"/>
</dbReference>
<evidence type="ECO:0000259" key="4">
    <source>
        <dbReference type="PROSITE" id="PS00662"/>
    </source>
</evidence>
<dbReference type="Gene3D" id="3.30.450.90">
    <property type="match status" value="1"/>
</dbReference>
<dbReference type="GO" id="GO:0005886">
    <property type="term" value="C:plasma membrane"/>
    <property type="evidence" value="ECO:0007669"/>
    <property type="project" value="TreeGrafter"/>
</dbReference>
<evidence type="ECO:0000256" key="3">
    <source>
        <dbReference type="ARBA" id="ARBA00022840"/>
    </source>
</evidence>
<dbReference type="InterPro" id="IPR001482">
    <property type="entry name" value="T2SS/T4SS_dom"/>
</dbReference>
<dbReference type="AlphaFoldDB" id="A0A5E4WAW2"/>
<evidence type="ECO:0000256" key="2">
    <source>
        <dbReference type="ARBA" id="ARBA00022741"/>
    </source>
</evidence>
<dbReference type="PROSITE" id="PS00662">
    <property type="entry name" value="T2SP_E"/>
    <property type="match status" value="1"/>
</dbReference>
<dbReference type="SUPFAM" id="SSF52540">
    <property type="entry name" value="P-loop containing nucleoside triphosphate hydrolases"/>
    <property type="match status" value="1"/>
</dbReference>
<comment type="similarity">
    <text evidence="1">Belongs to the GSP E family.</text>
</comment>
<keyword evidence="3" id="KW-0067">ATP-binding</keyword>
<evidence type="ECO:0000313" key="6">
    <source>
        <dbReference type="Proteomes" id="UP000343335"/>
    </source>
</evidence>
<organism evidence="5 6">
    <name type="scientific">Pandoraea commovens</name>
    <dbReference type="NCBI Taxonomy" id="2508289"/>
    <lineage>
        <taxon>Bacteria</taxon>
        <taxon>Pseudomonadati</taxon>
        <taxon>Pseudomonadota</taxon>
        <taxon>Betaproteobacteria</taxon>
        <taxon>Burkholderiales</taxon>
        <taxon>Burkholderiaceae</taxon>
        <taxon>Pandoraea</taxon>
    </lineage>
</organism>
<dbReference type="InterPro" id="IPR027417">
    <property type="entry name" value="P-loop_NTPase"/>
</dbReference>
<dbReference type="GO" id="GO:0005524">
    <property type="term" value="F:ATP binding"/>
    <property type="evidence" value="ECO:0007669"/>
    <property type="project" value="UniProtKB-KW"/>
</dbReference>
<dbReference type="GO" id="GO:0016887">
    <property type="term" value="F:ATP hydrolysis activity"/>
    <property type="evidence" value="ECO:0007669"/>
    <property type="project" value="TreeGrafter"/>
</dbReference>